<dbReference type="SMART" id="SM00288">
    <property type="entry name" value="VHS"/>
    <property type="match status" value="1"/>
</dbReference>
<dbReference type="InterPro" id="IPR008942">
    <property type="entry name" value="ENTH_VHS"/>
</dbReference>
<dbReference type="Gene3D" id="1.25.40.90">
    <property type="match status" value="1"/>
</dbReference>
<keyword evidence="10" id="KW-1185">Reference proteome</keyword>
<dbReference type="InterPro" id="IPR004152">
    <property type="entry name" value="GAT_dom"/>
</dbReference>
<evidence type="ECO:0000313" key="10">
    <source>
        <dbReference type="Proteomes" id="UP001408789"/>
    </source>
</evidence>
<name>A0AAP0DCH3_9ASTR</name>
<proteinExistence type="inferred from homology"/>
<evidence type="ECO:0000256" key="6">
    <source>
        <dbReference type="SAM" id="MobiDB-lite"/>
    </source>
</evidence>
<keyword evidence="5" id="KW-0472">Membrane</keyword>
<dbReference type="Gene3D" id="1.20.58.160">
    <property type="match status" value="1"/>
</dbReference>
<keyword evidence="3" id="KW-0813">Transport</keyword>
<reference evidence="9 10" key="1">
    <citation type="submission" date="2024-04" db="EMBL/GenBank/DDBJ databases">
        <title>The reference genome of an endangered Asteraceae, Deinandra increscens subsp. villosa, native to the Central Coast of California.</title>
        <authorList>
            <person name="Guilliams M."/>
            <person name="Hasenstab-Lehman K."/>
            <person name="Meyer R."/>
            <person name="Mcevoy S."/>
        </authorList>
    </citation>
    <scope>NUCLEOTIDE SEQUENCE [LARGE SCALE GENOMIC DNA]</scope>
    <source>
        <tissue evidence="9">Leaf</tissue>
    </source>
</reference>
<evidence type="ECO:0000256" key="3">
    <source>
        <dbReference type="ARBA" id="ARBA00022448"/>
    </source>
</evidence>
<accession>A0AAP0DCH3</accession>
<dbReference type="InterPro" id="IPR044836">
    <property type="entry name" value="TOL_plant"/>
</dbReference>
<dbReference type="GO" id="GO:0043328">
    <property type="term" value="P:protein transport to vacuole involved in ubiquitin-dependent protein catabolic process via the multivesicular body sorting pathway"/>
    <property type="evidence" value="ECO:0007669"/>
    <property type="project" value="InterPro"/>
</dbReference>
<evidence type="ECO:0000256" key="2">
    <source>
        <dbReference type="ARBA" id="ARBA00007708"/>
    </source>
</evidence>
<feature type="region of interest" description="Disordered" evidence="6">
    <location>
        <begin position="379"/>
        <end position="400"/>
    </location>
</feature>
<organism evidence="9 10">
    <name type="scientific">Deinandra increscens subsp. villosa</name>
    <dbReference type="NCBI Taxonomy" id="3103831"/>
    <lineage>
        <taxon>Eukaryota</taxon>
        <taxon>Viridiplantae</taxon>
        <taxon>Streptophyta</taxon>
        <taxon>Embryophyta</taxon>
        <taxon>Tracheophyta</taxon>
        <taxon>Spermatophyta</taxon>
        <taxon>Magnoliopsida</taxon>
        <taxon>eudicotyledons</taxon>
        <taxon>Gunneridae</taxon>
        <taxon>Pentapetalae</taxon>
        <taxon>asterids</taxon>
        <taxon>campanulids</taxon>
        <taxon>Asterales</taxon>
        <taxon>Asteraceae</taxon>
        <taxon>Asteroideae</taxon>
        <taxon>Heliantheae alliance</taxon>
        <taxon>Madieae</taxon>
        <taxon>Madiinae</taxon>
        <taxon>Deinandra</taxon>
    </lineage>
</organism>
<evidence type="ECO:0000256" key="5">
    <source>
        <dbReference type="ARBA" id="ARBA00023136"/>
    </source>
</evidence>
<evidence type="ECO:0000259" key="8">
    <source>
        <dbReference type="PROSITE" id="PS50909"/>
    </source>
</evidence>
<dbReference type="Proteomes" id="UP001408789">
    <property type="component" value="Unassembled WGS sequence"/>
</dbReference>
<feature type="region of interest" description="Disordered" evidence="6">
    <location>
        <begin position="340"/>
        <end position="367"/>
    </location>
</feature>
<evidence type="ECO:0000256" key="1">
    <source>
        <dbReference type="ARBA" id="ARBA00004170"/>
    </source>
</evidence>
<evidence type="ECO:0000313" key="9">
    <source>
        <dbReference type="EMBL" id="KAK9069992.1"/>
    </source>
</evidence>
<feature type="compositionally biased region" description="Polar residues" evidence="6">
    <location>
        <begin position="161"/>
        <end position="174"/>
    </location>
</feature>
<dbReference type="Pfam" id="PF00790">
    <property type="entry name" value="VHS"/>
    <property type="match status" value="1"/>
</dbReference>
<sequence>MIPMLPFSPPTGHVNAYARVDKATSEFLSCPDWKINISICDTINSKPWLAKDHIRAVRSRLQHRNPNVQLLSLTLLETIMKNCSERVHVQIAERKMLQEMIKIVRKKGNMRVRERILALIDTWQEEFGGKGGKLTAQYVHAYEELKRYGIEFPRKSPNTPPTTHGNHQAGVSSSTRHEPAEDVSLSSLDSMRNALDLLSDMLQALDPYDRKAIKDEVIVDLSDQCRSNQRILGQTLSSTTDEEFLRQGIQLNDNLQYIIDKHDAIACGSPIPIKPPSFLTHRPRAKHINGKEIDTSSSLLPSTSTCSEIEEERNYFTPIATRQNKPQTVVSQTCTEISASVSDKKPVSDPSVTMALVPSDPPPQANKNAIEEDLIDLFSLPLSPPRPSPSSHNQTPTGSTVVENQQVQPMHSYAVPWAQTRPQLEYEPQPPVQTVEQQSGYIPPPWAPTPGYYCGPYASSHPTSSYYSNGSSGGGGLNPYIPSYRLFEDLNVLGNVRTSGTPGTSGQCMLGSRK</sequence>
<dbReference type="GO" id="GO:0043130">
    <property type="term" value="F:ubiquitin binding"/>
    <property type="evidence" value="ECO:0007669"/>
    <property type="project" value="InterPro"/>
</dbReference>
<protein>
    <submittedName>
        <fullName evidence="9">Uncharacterized protein</fullName>
    </submittedName>
</protein>
<dbReference type="GO" id="GO:0016020">
    <property type="term" value="C:membrane"/>
    <property type="evidence" value="ECO:0007669"/>
    <property type="project" value="UniProtKB-SubCell"/>
</dbReference>
<comment type="similarity">
    <text evidence="2">Belongs to the TOM1 family.</text>
</comment>
<dbReference type="EMBL" id="JBCNJP010000012">
    <property type="protein sequence ID" value="KAK9069992.1"/>
    <property type="molecule type" value="Genomic_DNA"/>
</dbReference>
<dbReference type="GO" id="GO:0005737">
    <property type="term" value="C:cytoplasm"/>
    <property type="evidence" value="ECO:0007669"/>
    <property type="project" value="UniProtKB-ARBA"/>
</dbReference>
<keyword evidence="4" id="KW-0653">Protein transport</keyword>
<dbReference type="AlphaFoldDB" id="A0AAP0DCH3"/>
<evidence type="ECO:0000256" key="4">
    <source>
        <dbReference type="ARBA" id="ARBA00022927"/>
    </source>
</evidence>
<gene>
    <name evidence="9" type="ORF">SSX86_010390</name>
</gene>
<dbReference type="CDD" id="cd03561">
    <property type="entry name" value="VHS"/>
    <property type="match status" value="1"/>
</dbReference>
<dbReference type="PROSITE" id="PS50909">
    <property type="entry name" value="GAT"/>
    <property type="match status" value="1"/>
</dbReference>
<dbReference type="PANTHER" id="PTHR45898">
    <property type="entry name" value="TOM1-LIKE PROTEIN"/>
    <property type="match status" value="1"/>
</dbReference>
<comment type="caution">
    <text evidence="9">The sequence shown here is derived from an EMBL/GenBank/DDBJ whole genome shotgun (WGS) entry which is preliminary data.</text>
</comment>
<dbReference type="CDD" id="cd14231">
    <property type="entry name" value="GAT_GGA-like_plant"/>
    <property type="match status" value="1"/>
</dbReference>
<dbReference type="InterPro" id="IPR038425">
    <property type="entry name" value="GAT_sf"/>
</dbReference>
<feature type="domain" description="VHS" evidence="7">
    <location>
        <begin position="23"/>
        <end position="153"/>
    </location>
</feature>
<dbReference type="SUPFAM" id="SSF89009">
    <property type="entry name" value="GAT-like domain"/>
    <property type="match status" value="1"/>
</dbReference>
<dbReference type="PROSITE" id="PS50179">
    <property type="entry name" value="VHS"/>
    <property type="match status" value="1"/>
</dbReference>
<dbReference type="GO" id="GO:0035091">
    <property type="term" value="F:phosphatidylinositol binding"/>
    <property type="evidence" value="ECO:0007669"/>
    <property type="project" value="InterPro"/>
</dbReference>
<dbReference type="InterPro" id="IPR002014">
    <property type="entry name" value="VHS_dom"/>
</dbReference>
<evidence type="ECO:0000259" key="7">
    <source>
        <dbReference type="PROSITE" id="PS50179"/>
    </source>
</evidence>
<comment type="subcellular location">
    <subcellularLocation>
        <location evidence="1">Membrane</location>
        <topology evidence="1">Peripheral membrane protein</topology>
    </subcellularLocation>
</comment>
<dbReference type="Pfam" id="PF03127">
    <property type="entry name" value="GAT"/>
    <property type="match status" value="1"/>
</dbReference>
<dbReference type="PANTHER" id="PTHR45898:SF2">
    <property type="entry name" value="TOM1-LIKE PROTEIN 6"/>
    <property type="match status" value="1"/>
</dbReference>
<feature type="domain" description="GAT" evidence="8">
    <location>
        <begin position="179"/>
        <end position="267"/>
    </location>
</feature>
<dbReference type="SUPFAM" id="SSF48464">
    <property type="entry name" value="ENTH/VHS domain"/>
    <property type="match status" value="1"/>
</dbReference>
<feature type="region of interest" description="Disordered" evidence="6">
    <location>
        <begin position="152"/>
        <end position="185"/>
    </location>
</feature>